<proteinExistence type="predicted"/>
<keyword evidence="2" id="KW-1185">Reference proteome</keyword>
<protein>
    <submittedName>
        <fullName evidence="1">DinB family protein</fullName>
    </submittedName>
</protein>
<dbReference type="InterPro" id="IPR034660">
    <property type="entry name" value="DinB/YfiT-like"/>
</dbReference>
<organism evidence="1 2">
    <name type="scientific">Streptosporangium longisporum</name>
    <dbReference type="NCBI Taxonomy" id="46187"/>
    <lineage>
        <taxon>Bacteria</taxon>
        <taxon>Bacillati</taxon>
        <taxon>Actinomycetota</taxon>
        <taxon>Actinomycetes</taxon>
        <taxon>Streptosporangiales</taxon>
        <taxon>Streptosporangiaceae</taxon>
        <taxon>Streptosporangium</taxon>
    </lineage>
</organism>
<sequence length="168" mass="19429">MTDKRIDPPFIADERSMLHSWLEWHRETLEVKCAGLSDEQLRLRSAEPSSLSLLGLVRHMAEVERNWFRNVLNGEGVGPYYYTDDDPDGDFDDLETTSAEEAFARWRAEIAHAREVSITLPLDTIGKTQRRDKDVSLRWILIHMIEEYARHNGHADIIRQRIDGVAGE</sequence>
<gene>
    <name evidence="1" type="ORF">GCM10017559_34400</name>
</gene>
<reference evidence="1 2" key="1">
    <citation type="journal article" date="2019" name="Int. J. Syst. Evol. Microbiol.">
        <title>The Global Catalogue of Microorganisms (GCM) 10K type strain sequencing project: providing services to taxonomists for standard genome sequencing and annotation.</title>
        <authorList>
            <consortium name="The Broad Institute Genomics Platform"/>
            <consortium name="The Broad Institute Genome Sequencing Center for Infectious Disease"/>
            <person name="Wu L."/>
            <person name="Ma J."/>
        </authorList>
    </citation>
    <scope>NUCLEOTIDE SEQUENCE [LARGE SCALE GENOMIC DNA]</scope>
    <source>
        <strain evidence="1 2">JCM 3106</strain>
    </source>
</reference>
<dbReference type="Proteomes" id="UP001499930">
    <property type="component" value="Unassembled WGS sequence"/>
</dbReference>
<dbReference type="Pfam" id="PF04978">
    <property type="entry name" value="MST"/>
    <property type="match status" value="1"/>
</dbReference>
<dbReference type="EMBL" id="BAAAWD010000007">
    <property type="protein sequence ID" value="GAA3009091.1"/>
    <property type="molecule type" value="Genomic_DNA"/>
</dbReference>
<dbReference type="RefSeq" id="WP_344895663.1">
    <property type="nucleotide sequence ID" value="NZ_BAAAWD010000007.1"/>
</dbReference>
<dbReference type="SUPFAM" id="SSF109854">
    <property type="entry name" value="DinB/YfiT-like putative metalloenzymes"/>
    <property type="match status" value="1"/>
</dbReference>
<dbReference type="Gene3D" id="1.20.120.450">
    <property type="entry name" value="dinb family like domain"/>
    <property type="match status" value="1"/>
</dbReference>
<evidence type="ECO:0000313" key="2">
    <source>
        <dbReference type="Proteomes" id="UP001499930"/>
    </source>
</evidence>
<accession>A0ABN3XYS8</accession>
<evidence type="ECO:0000313" key="1">
    <source>
        <dbReference type="EMBL" id="GAA3009091.1"/>
    </source>
</evidence>
<comment type="caution">
    <text evidence="1">The sequence shown here is derived from an EMBL/GenBank/DDBJ whole genome shotgun (WGS) entry which is preliminary data.</text>
</comment>
<dbReference type="InterPro" id="IPR007061">
    <property type="entry name" value="MST-like"/>
</dbReference>
<name>A0ABN3XYS8_9ACTN</name>